<proteinExistence type="predicted"/>
<accession>A0A2H3J2P2</accession>
<dbReference type="EMBL" id="KB467876">
    <property type="protein sequence ID" value="PCH36520.1"/>
    <property type="molecule type" value="Genomic_DNA"/>
</dbReference>
<evidence type="ECO:0000313" key="1">
    <source>
        <dbReference type="EMBL" id="PCH36520.1"/>
    </source>
</evidence>
<dbReference type="AlphaFoldDB" id="A0A2H3J2P2"/>
<keyword evidence="2" id="KW-1185">Reference proteome</keyword>
<dbReference type="Proteomes" id="UP000218811">
    <property type="component" value="Unassembled WGS sequence"/>
</dbReference>
<protein>
    <submittedName>
        <fullName evidence="1">Uncharacterized protein</fullName>
    </submittedName>
</protein>
<gene>
    <name evidence="1" type="ORF">WOLCODRAFT_157232</name>
</gene>
<name>A0A2H3J2P2_WOLCO</name>
<organism evidence="1 2">
    <name type="scientific">Wolfiporia cocos (strain MD-104)</name>
    <name type="common">Brown rot fungus</name>
    <dbReference type="NCBI Taxonomy" id="742152"/>
    <lineage>
        <taxon>Eukaryota</taxon>
        <taxon>Fungi</taxon>
        <taxon>Dikarya</taxon>
        <taxon>Basidiomycota</taxon>
        <taxon>Agaricomycotina</taxon>
        <taxon>Agaricomycetes</taxon>
        <taxon>Polyporales</taxon>
        <taxon>Phaeolaceae</taxon>
        <taxon>Wolfiporia</taxon>
    </lineage>
</organism>
<evidence type="ECO:0000313" key="2">
    <source>
        <dbReference type="Proteomes" id="UP000218811"/>
    </source>
</evidence>
<reference evidence="1 2" key="1">
    <citation type="journal article" date="2012" name="Science">
        <title>The Paleozoic origin of enzymatic lignin decomposition reconstructed from 31 fungal genomes.</title>
        <authorList>
            <person name="Floudas D."/>
            <person name="Binder M."/>
            <person name="Riley R."/>
            <person name="Barry K."/>
            <person name="Blanchette R.A."/>
            <person name="Henrissat B."/>
            <person name="Martinez A.T."/>
            <person name="Otillar R."/>
            <person name="Spatafora J.W."/>
            <person name="Yadav J.S."/>
            <person name="Aerts A."/>
            <person name="Benoit I."/>
            <person name="Boyd A."/>
            <person name="Carlson A."/>
            <person name="Copeland A."/>
            <person name="Coutinho P.M."/>
            <person name="de Vries R.P."/>
            <person name="Ferreira P."/>
            <person name="Findley K."/>
            <person name="Foster B."/>
            <person name="Gaskell J."/>
            <person name="Glotzer D."/>
            <person name="Gorecki P."/>
            <person name="Heitman J."/>
            <person name="Hesse C."/>
            <person name="Hori C."/>
            <person name="Igarashi K."/>
            <person name="Jurgens J.A."/>
            <person name="Kallen N."/>
            <person name="Kersten P."/>
            <person name="Kohler A."/>
            <person name="Kuees U."/>
            <person name="Kumar T.K.A."/>
            <person name="Kuo A."/>
            <person name="LaButti K."/>
            <person name="Larrondo L.F."/>
            <person name="Lindquist E."/>
            <person name="Ling A."/>
            <person name="Lombard V."/>
            <person name="Lucas S."/>
            <person name="Lundell T."/>
            <person name="Martin R."/>
            <person name="McLaughlin D.J."/>
            <person name="Morgenstern I."/>
            <person name="Morin E."/>
            <person name="Murat C."/>
            <person name="Nagy L.G."/>
            <person name="Nolan M."/>
            <person name="Ohm R.A."/>
            <person name="Patyshakuliyeva A."/>
            <person name="Rokas A."/>
            <person name="Ruiz-Duenas F.J."/>
            <person name="Sabat G."/>
            <person name="Salamov A."/>
            <person name="Samejima M."/>
            <person name="Schmutz J."/>
            <person name="Slot J.C."/>
            <person name="St John F."/>
            <person name="Stenlid J."/>
            <person name="Sun H."/>
            <person name="Sun S."/>
            <person name="Syed K."/>
            <person name="Tsang A."/>
            <person name="Wiebenga A."/>
            <person name="Young D."/>
            <person name="Pisabarro A."/>
            <person name="Eastwood D.C."/>
            <person name="Martin F."/>
            <person name="Cullen D."/>
            <person name="Grigoriev I.V."/>
            <person name="Hibbett D.S."/>
        </authorList>
    </citation>
    <scope>NUCLEOTIDE SEQUENCE [LARGE SCALE GENOMIC DNA]</scope>
    <source>
        <strain evidence="1 2">MD-104</strain>
    </source>
</reference>
<sequence>MAHLLNYIRNPRPEQQPAPFNIFGVGGAPPPPQTPTFNPFEAFITDLGQLSVADSIHALREVEVAPVEEGTVGANTPMQSVRTSIDHQGPRTQILENAFHMAQNQSATI</sequence>